<reference evidence="1" key="1">
    <citation type="submission" date="2017-07" db="EMBL/GenBank/DDBJ databases">
        <authorList>
            <person name="Mikheyev A."/>
            <person name="Grau M."/>
        </authorList>
    </citation>
    <scope>NUCLEOTIDE SEQUENCE</scope>
    <source>
        <tissue evidence="1">Venom_gland</tissue>
    </source>
</reference>
<protein>
    <submittedName>
        <fullName evidence="1">Uncharacterized protein</fullName>
    </submittedName>
</protein>
<dbReference type="EMBL" id="IACK01066013">
    <property type="protein sequence ID" value="LAA77663.1"/>
    <property type="molecule type" value="Transcribed_RNA"/>
</dbReference>
<accession>A0A2D4I0F2</accession>
<dbReference type="AlphaFoldDB" id="A0A2D4I0F2"/>
<organism evidence="1">
    <name type="scientific">Micrurus lemniscatus lemniscatus</name>
    <dbReference type="NCBI Taxonomy" id="129467"/>
    <lineage>
        <taxon>Eukaryota</taxon>
        <taxon>Metazoa</taxon>
        <taxon>Chordata</taxon>
        <taxon>Craniata</taxon>
        <taxon>Vertebrata</taxon>
        <taxon>Euteleostomi</taxon>
        <taxon>Lepidosauria</taxon>
        <taxon>Squamata</taxon>
        <taxon>Bifurcata</taxon>
        <taxon>Unidentata</taxon>
        <taxon>Episquamata</taxon>
        <taxon>Toxicofera</taxon>
        <taxon>Serpentes</taxon>
        <taxon>Colubroidea</taxon>
        <taxon>Elapidae</taxon>
        <taxon>Elapinae</taxon>
        <taxon>Micrurus</taxon>
    </lineage>
</organism>
<dbReference type="InterPro" id="IPR039938">
    <property type="entry name" value="Sp4-like"/>
</dbReference>
<proteinExistence type="predicted"/>
<dbReference type="PANTHER" id="PTHR14947">
    <property type="entry name" value="ZINC FINGER PROTEIN"/>
    <property type="match status" value="1"/>
</dbReference>
<sequence>MMMPKQKQHVQGAEKYSEMNWDYVTVIQAIPLSSIKIFPKQRIHTKVWNLEKTPVRKVTRIHIRGSTKRGSSINASPAERASETVQPLFPTKGSIERRDGINAGRVERCLLRARNRIPGKKAPLGIIHLNAWSVGRASALQLISLSTIGSIQGKSRIIARCVERASPKMATSIYIRGSTPERSHINA</sequence>
<name>A0A2D4I0F2_MICLE</name>
<evidence type="ECO:0000313" key="1">
    <source>
        <dbReference type="EMBL" id="LAA77663.1"/>
    </source>
</evidence>
<dbReference type="PANTHER" id="PTHR14947:SF24">
    <property type="entry name" value="ZINC FINGER PROTEIN 781-RELATED"/>
    <property type="match status" value="1"/>
</dbReference>
<reference evidence="1" key="2">
    <citation type="submission" date="2017-11" db="EMBL/GenBank/DDBJ databases">
        <title>Coralsnake Venomics: Analyses of Venom Gland Transcriptomes and Proteomes of Six Brazilian Taxa.</title>
        <authorList>
            <person name="Aird S.D."/>
            <person name="Jorge da Silva N."/>
            <person name="Qiu L."/>
            <person name="Villar-Briones A."/>
            <person name="Aparecida-Saddi V."/>
            <person name="Campos-Telles M.P."/>
            <person name="Grau M."/>
            <person name="Mikheyev A.S."/>
        </authorList>
    </citation>
    <scope>NUCLEOTIDE SEQUENCE</scope>
    <source>
        <tissue evidence="1">Venom_gland</tissue>
    </source>
</reference>
<dbReference type="EMBL" id="IACK01066014">
    <property type="protein sequence ID" value="LAA77666.1"/>
    <property type="molecule type" value="Transcribed_RNA"/>
</dbReference>